<dbReference type="SUPFAM" id="SSF58113">
    <property type="entry name" value="Apolipoprotein A-I"/>
    <property type="match status" value="1"/>
</dbReference>
<accession>A0A0M4G6S4</accession>
<dbReference type="InterPro" id="IPR052928">
    <property type="entry name" value="Desiccation-related_membrane"/>
</dbReference>
<reference evidence="3" key="1">
    <citation type="submission" date="2015-08" db="EMBL/GenBank/DDBJ databases">
        <title>Genome sequencing project for genomic taxonomy and phylogenomics of Bacillus-like bacteria.</title>
        <authorList>
            <person name="Liu B."/>
            <person name="Wang J."/>
            <person name="Zhu Y."/>
            <person name="Liu G."/>
            <person name="Chen Q."/>
            <person name="Chen Z."/>
            <person name="Lan J."/>
            <person name="Che J."/>
            <person name="Ge C."/>
            <person name="Shi H."/>
            <person name="Pan Z."/>
            <person name="Liu X."/>
        </authorList>
    </citation>
    <scope>NUCLEOTIDE SEQUENCE [LARGE SCALE GENOMIC DNA]</scope>
    <source>
        <strain evidence="3">FJAT-4402</strain>
    </source>
</reference>
<feature type="coiled-coil region" evidence="1">
    <location>
        <begin position="34"/>
        <end position="61"/>
    </location>
</feature>
<gene>
    <name evidence="2" type="ORF">AM592_02725</name>
</gene>
<dbReference type="InterPro" id="IPR024623">
    <property type="entry name" value="YtxH"/>
</dbReference>
<dbReference type="AlphaFoldDB" id="A0A0M4G6S4"/>
<dbReference type="Gene3D" id="1.20.120.20">
    <property type="entry name" value="Apolipoprotein"/>
    <property type="match status" value="1"/>
</dbReference>
<protein>
    <recommendedName>
        <fullName evidence="4">General stress protein</fullName>
    </recommendedName>
</protein>
<evidence type="ECO:0000256" key="1">
    <source>
        <dbReference type="SAM" id="Coils"/>
    </source>
</evidence>
<dbReference type="Proteomes" id="UP000067625">
    <property type="component" value="Chromosome"/>
</dbReference>
<dbReference type="PANTHER" id="PTHR35792:SF3">
    <property type="entry name" value="IG HYPOTHETICAL 17707"/>
    <property type="match status" value="1"/>
</dbReference>
<name>A0A0M4G6S4_9BACI</name>
<dbReference type="EMBL" id="CP012600">
    <property type="protein sequence ID" value="ALC80615.1"/>
    <property type="molecule type" value="Genomic_DNA"/>
</dbReference>
<proteinExistence type="predicted"/>
<organism evidence="2 3">
    <name type="scientific">Bacillus gobiensis</name>
    <dbReference type="NCBI Taxonomy" id="1441095"/>
    <lineage>
        <taxon>Bacteria</taxon>
        <taxon>Bacillati</taxon>
        <taxon>Bacillota</taxon>
        <taxon>Bacilli</taxon>
        <taxon>Bacillales</taxon>
        <taxon>Bacillaceae</taxon>
        <taxon>Bacillus</taxon>
    </lineage>
</organism>
<keyword evidence="3" id="KW-1185">Reference proteome</keyword>
<reference evidence="2 3" key="2">
    <citation type="journal article" date="2016" name="Int. J. Syst. Evol. Microbiol.">
        <title>Bacillus gobiensis sp. nov., isolated from a soil sample.</title>
        <authorList>
            <person name="Liu B."/>
            <person name="Liu G.H."/>
            <person name="Cetin S."/>
            <person name="Schumann P."/>
            <person name="Pan Z.Z."/>
            <person name="Chen Q.Q."/>
        </authorList>
    </citation>
    <scope>NUCLEOTIDE SEQUENCE [LARGE SCALE GENOMIC DNA]</scope>
    <source>
        <strain evidence="2 3">FJAT-4402</strain>
    </source>
</reference>
<evidence type="ECO:0000313" key="3">
    <source>
        <dbReference type="Proteomes" id="UP000067625"/>
    </source>
</evidence>
<evidence type="ECO:0000313" key="2">
    <source>
        <dbReference type="EMBL" id="ALC80615.1"/>
    </source>
</evidence>
<dbReference type="RefSeq" id="WP_053602355.1">
    <property type="nucleotide sequence ID" value="NZ_CP012600.1"/>
</dbReference>
<sequence length="118" mass="12882">MANNRSLLAGLVVGGIVGGAAVLFSAPTSGKELRGQLKSNCGKLEETVQKLKNDGSSLTEQIVTTAKEGIEVVKEVSGELQNSIKTWREEIKPHQQDLQKELAEIEEKIKQLEKNLQK</sequence>
<dbReference type="PATRIC" id="fig|1441095.3.peg.592"/>
<dbReference type="PANTHER" id="PTHR35792">
    <property type="entry name" value="GENERAL STRESS PROTEIN"/>
    <property type="match status" value="1"/>
</dbReference>
<evidence type="ECO:0008006" key="4">
    <source>
        <dbReference type="Google" id="ProtNLM"/>
    </source>
</evidence>
<keyword evidence="1" id="KW-0175">Coiled coil</keyword>
<dbReference type="Pfam" id="PF12732">
    <property type="entry name" value="YtxH"/>
    <property type="match status" value="1"/>
</dbReference>
<dbReference type="STRING" id="1441095.AM592_02725"/>
<dbReference type="OrthoDB" id="2692215at2"/>